<evidence type="ECO:0000313" key="3">
    <source>
        <dbReference type="Proteomes" id="UP000535501"/>
    </source>
</evidence>
<dbReference type="EMBL" id="JACHEJ010000001">
    <property type="protein sequence ID" value="MBB6178065.1"/>
    <property type="molecule type" value="Genomic_DNA"/>
</dbReference>
<dbReference type="Proteomes" id="UP000535501">
    <property type="component" value="Unassembled WGS sequence"/>
</dbReference>
<protein>
    <submittedName>
        <fullName evidence="2">Uncharacterized LabA/DUF88 family protein</fullName>
    </submittedName>
</protein>
<dbReference type="InterPro" id="IPR021139">
    <property type="entry name" value="NYN"/>
</dbReference>
<feature type="domain" description="NYN" evidence="1">
    <location>
        <begin position="7"/>
        <end position="158"/>
    </location>
</feature>
<accession>A0A7W9YTQ2</accession>
<dbReference type="PANTHER" id="PTHR35458">
    <property type="entry name" value="SLR0755 PROTEIN"/>
    <property type="match status" value="1"/>
</dbReference>
<dbReference type="Pfam" id="PF01936">
    <property type="entry name" value="NYN"/>
    <property type="match status" value="1"/>
</dbReference>
<proteinExistence type="predicted"/>
<reference evidence="2 3" key="1">
    <citation type="submission" date="2020-08" db="EMBL/GenBank/DDBJ databases">
        <title>Genomic Encyclopedia of Type Strains, Phase IV (KMG-IV): sequencing the most valuable type-strain genomes for metagenomic binning, comparative biology and taxonomic classification.</title>
        <authorList>
            <person name="Goeker M."/>
        </authorList>
    </citation>
    <scope>NUCLEOTIDE SEQUENCE [LARGE SCALE GENOMIC DNA]</scope>
    <source>
        <strain evidence="2 3">DSM 102134</strain>
    </source>
</reference>
<dbReference type="InterPro" id="IPR047140">
    <property type="entry name" value="LabA"/>
</dbReference>
<organism evidence="2 3">
    <name type="scientific">Pseudorhizobium flavum</name>
    <dbReference type="NCBI Taxonomy" id="1335061"/>
    <lineage>
        <taxon>Bacteria</taxon>
        <taxon>Pseudomonadati</taxon>
        <taxon>Pseudomonadota</taxon>
        <taxon>Alphaproteobacteria</taxon>
        <taxon>Hyphomicrobiales</taxon>
        <taxon>Rhizobiaceae</taxon>
        <taxon>Rhizobium/Agrobacterium group</taxon>
        <taxon>Pseudorhizobium</taxon>
    </lineage>
</organism>
<gene>
    <name evidence="2" type="ORF">HNQ75_000008</name>
</gene>
<name>A0A7W9YTQ2_9HYPH</name>
<keyword evidence="3" id="KW-1185">Reference proteome</keyword>
<dbReference type="PANTHER" id="PTHR35458:SF8">
    <property type="entry name" value="SLR0650 PROTEIN"/>
    <property type="match status" value="1"/>
</dbReference>
<sequence length="183" mass="20283">MLKKHQVLVFVDGSHYDRLRSVFEAPLDLRKLAFLAADGKSIDKAVYYRDRRDAKEEERLKGLFGWLRHNGFIVKSRRHGEGEPRERYGTNLLDMAVDALQFAHPGDSVMLIAGDGKLVPLCLALTERGVHVTLLSTLDAPVTIAPPQILLDVVDSFVEVADLLDAIAVSPSGRHDDAALDED</sequence>
<evidence type="ECO:0000313" key="2">
    <source>
        <dbReference type="EMBL" id="MBB6178065.1"/>
    </source>
</evidence>
<dbReference type="GO" id="GO:0004540">
    <property type="term" value="F:RNA nuclease activity"/>
    <property type="evidence" value="ECO:0007669"/>
    <property type="project" value="InterPro"/>
</dbReference>
<dbReference type="RefSeq" id="WP_077549640.1">
    <property type="nucleotide sequence ID" value="NZ_JACHEJ010000001.1"/>
</dbReference>
<comment type="caution">
    <text evidence="2">The sequence shown here is derived from an EMBL/GenBank/DDBJ whole genome shotgun (WGS) entry which is preliminary data.</text>
</comment>
<dbReference type="AlphaFoldDB" id="A0A7W9YTQ2"/>
<dbReference type="Gene3D" id="3.40.50.1010">
    <property type="entry name" value="5'-nuclease"/>
    <property type="match status" value="1"/>
</dbReference>
<evidence type="ECO:0000259" key="1">
    <source>
        <dbReference type="Pfam" id="PF01936"/>
    </source>
</evidence>